<dbReference type="Gene3D" id="3.10.310.30">
    <property type="match status" value="1"/>
</dbReference>
<dbReference type="PANTHER" id="PTHR47618:SF1">
    <property type="entry name" value="BIFUNCTIONAL OLIGORIBONUCLEASE AND PAP PHOSPHATASE NRNA"/>
    <property type="match status" value="1"/>
</dbReference>
<dbReference type="Pfam" id="PF02272">
    <property type="entry name" value="DHHA1"/>
    <property type="match status" value="1"/>
</dbReference>
<dbReference type="AlphaFoldDB" id="A0A4Q7USX7"/>
<feature type="domain" description="DHHA1" evidence="3">
    <location>
        <begin position="259"/>
        <end position="335"/>
    </location>
</feature>
<dbReference type="Gene3D" id="3.90.1640.10">
    <property type="entry name" value="inorganic pyrophosphatase (n-terminal core)"/>
    <property type="match status" value="1"/>
</dbReference>
<proteinExistence type="predicted"/>
<feature type="compositionally biased region" description="Pro residues" evidence="1">
    <location>
        <begin position="1"/>
        <end position="10"/>
    </location>
</feature>
<evidence type="ECO:0000313" key="5">
    <source>
        <dbReference type="Proteomes" id="UP000291591"/>
    </source>
</evidence>
<dbReference type="EMBL" id="SHKL01000001">
    <property type="protein sequence ID" value="RZT84776.1"/>
    <property type="molecule type" value="Genomic_DNA"/>
</dbReference>
<name>A0A4Q7USX7_PSEST</name>
<evidence type="ECO:0000259" key="3">
    <source>
        <dbReference type="Pfam" id="PF02272"/>
    </source>
</evidence>
<dbReference type="Proteomes" id="UP000291591">
    <property type="component" value="Unassembled WGS sequence"/>
</dbReference>
<feature type="domain" description="DDH" evidence="2">
    <location>
        <begin position="36"/>
        <end position="177"/>
    </location>
</feature>
<evidence type="ECO:0000313" key="4">
    <source>
        <dbReference type="EMBL" id="RZT84776.1"/>
    </source>
</evidence>
<feature type="region of interest" description="Disordered" evidence="1">
    <location>
        <begin position="1"/>
        <end position="22"/>
    </location>
</feature>
<organism evidence="4 5">
    <name type="scientific">Pseudonocardia sediminis</name>
    <dbReference type="NCBI Taxonomy" id="1397368"/>
    <lineage>
        <taxon>Bacteria</taxon>
        <taxon>Bacillati</taxon>
        <taxon>Actinomycetota</taxon>
        <taxon>Actinomycetes</taxon>
        <taxon>Pseudonocardiales</taxon>
        <taxon>Pseudonocardiaceae</taxon>
        <taxon>Pseudonocardia</taxon>
    </lineage>
</organism>
<keyword evidence="5" id="KW-1185">Reference proteome</keyword>
<dbReference type="Pfam" id="PF01368">
    <property type="entry name" value="DHH"/>
    <property type="match status" value="1"/>
</dbReference>
<evidence type="ECO:0000259" key="2">
    <source>
        <dbReference type="Pfam" id="PF01368"/>
    </source>
</evidence>
<dbReference type="RefSeq" id="WP_130289335.1">
    <property type="nucleotide sequence ID" value="NZ_SHKL01000001.1"/>
</dbReference>
<dbReference type="InterPro" id="IPR038763">
    <property type="entry name" value="DHH_sf"/>
</dbReference>
<evidence type="ECO:0000256" key="1">
    <source>
        <dbReference type="SAM" id="MobiDB-lite"/>
    </source>
</evidence>
<dbReference type="InterPro" id="IPR051319">
    <property type="entry name" value="Oligoribo/pAp-PDE_c-di-AMP_PDE"/>
</dbReference>
<gene>
    <name evidence="4" type="ORF">EV383_1631</name>
</gene>
<dbReference type="GO" id="GO:0003676">
    <property type="term" value="F:nucleic acid binding"/>
    <property type="evidence" value="ECO:0007669"/>
    <property type="project" value="InterPro"/>
</dbReference>
<dbReference type="PANTHER" id="PTHR47618">
    <property type="entry name" value="BIFUNCTIONAL OLIGORIBONUCLEASE AND PAP PHOSPHATASE NRNA"/>
    <property type="match status" value="1"/>
</dbReference>
<accession>A0A4Q7USX7</accession>
<dbReference type="SUPFAM" id="SSF64182">
    <property type="entry name" value="DHH phosphoesterases"/>
    <property type="match status" value="1"/>
</dbReference>
<dbReference type="InterPro" id="IPR003156">
    <property type="entry name" value="DHHA1_dom"/>
</dbReference>
<protein>
    <submittedName>
        <fullName evidence="4">Phosphoesterase RecJ-like protein</fullName>
    </submittedName>
</protein>
<dbReference type="OrthoDB" id="9803668at2"/>
<dbReference type="InterPro" id="IPR001667">
    <property type="entry name" value="DDH_dom"/>
</dbReference>
<reference evidence="4 5" key="1">
    <citation type="submission" date="2019-02" db="EMBL/GenBank/DDBJ databases">
        <title>Sequencing the genomes of 1000 actinobacteria strains.</title>
        <authorList>
            <person name="Klenk H.-P."/>
        </authorList>
    </citation>
    <scope>NUCLEOTIDE SEQUENCE [LARGE SCALE GENOMIC DNA]</scope>
    <source>
        <strain evidence="4 5">DSM 45779</strain>
    </source>
</reference>
<sequence length="348" mass="35256">MAPGPVPATPPGHRDVPPGPVDADGVAELLRGASGVLVLGHIRPDADAMGSAVALATAVRRSGVPAVVSFGGPDPVPETLRTLDPDGLVVEPDEVPQRPDVLVCCDVSSPPRLGSLTPLLDAARVSLVVDHHASYTGFGTHHLVEPQTPATVMLVRRIVAALGVEVDLTLARALFAGLYTDTGGFRFGGADALRLGAELVDAGVEPRELMRELSGASSFAWLAALATILAGARREPDAVGGAGLVWASVDAATVDRFRSEVASVSGHLMATAGDGVAALISEISPGEWSTSLRGTGVPDLSAVATRLGGGGHPGAAGVERPGPVSDVLDALRTELAAQVDIENARAAG</sequence>
<comment type="caution">
    <text evidence="4">The sequence shown here is derived from an EMBL/GenBank/DDBJ whole genome shotgun (WGS) entry which is preliminary data.</text>
</comment>